<dbReference type="AlphaFoldDB" id="A0A9D1R8L5"/>
<evidence type="ECO:0000313" key="4">
    <source>
        <dbReference type="Proteomes" id="UP000824263"/>
    </source>
</evidence>
<feature type="domain" description="Zinc-ribbon" evidence="2">
    <location>
        <begin position="4"/>
        <end position="25"/>
    </location>
</feature>
<evidence type="ECO:0000259" key="2">
    <source>
        <dbReference type="Pfam" id="PF13240"/>
    </source>
</evidence>
<accession>A0A9D1R8L5</accession>
<sequence>MEKYCKTCGNLLVQGAKFCGVCGTAIEEDVQSQEEQRKAEKKAKMAQGAKIIGSASASALKGAVKWSAGAAVAMANLSTGGSMFHRESAMRDAEKSKNDFKNAARKLKALKDLKADTQVPQDVKETNAEFYEKNYDPALDDLDSLEHWSGFRNEDGSYSN</sequence>
<name>A0A9D1R8L5_9FIRM</name>
<dbReference type="InterPro" id="IPR026870">
    <property type="entry name" value="Zinc_ribbon_dom"/>
</dbReference>
<proteinExistence type="predicted"/>
<dbReference type="Gene3D" id="1.10.472.170">
    <property type="match status" value="1"/>
</dbReference>
<gene>
    <name evidence="3" type="ORF">H9873_00785</name>
</gene>
<reference evidence="3" key="2">
    <citation type="submission" date="2021-04" db="EMBL/GenBank/DDBJ databases">
        <authorList>
            <person name="Gilroy R."/>
        </authorList>
    </citation>
    <scope>NUCLEOTIDE SEQUENCE</scope>
    <source>
        <strain evidence="3">ChiSxjej1B13-11762</strain>
    </source>
</reference>
<organism evidence="3 4">
    <name type="scientific">Candidatus Dorea gallistercoris</name>
    <dbReference type="NCBI Taxonomy" id="2838542"/>
    <lineage>
        <taxon>Bacteria</taxon>
        <taxon>Bacillati</taxon>
        <taxon>Bacillota</taxon>
        <taxon>Clostridia</taxon>
        <taxon>Lachnospirales</taxon>
        <taxon>Lachnospiraceae</taxon>
        <taxon>Dorea</taxon>
    </lineage>
</organism>
<protein>
    <submittedName>
        <fullName evidence="3">Zinc ribbon domain-containing protein</fullName>
    </submittedName>
</protein>
<feature type="coiled-coil region" evidence="1">
    <location>
        <begin position="86"/>
        <end position="113"/>
    </location>
</feature>
<evidence type="ECO:0000256" key="1">
    <source>
        <dbReference type="SAM" id="Coils"/>
    </source>
</evidence>
<dbReference type="Pfam" id="PF13240">
    <property type="entry name" value="Zn_Ribbon_1"/>
    <property type="match status" value="1"/>
</dbReference>
<dbReference type="EMBL" id="DXGF01000015">
    <property type="protein sequence ID" value="HIW82850.1"/>
    <property type="molecule type" value="Genomic_DNA"/>
</dbReference>
<dbReference type="Proteomes" id="UP000824263">
    <property type="component" value="Unassembled WGS sequence"/>
</dbReference>
<reference evidence="3" key="1">
    <citation type="journal article" date="2021" name="PeerJ">
        <title>Extensive microbial diversity within the chicken gut microbiome revealed by metagenomics and culture.</title>
        <authorList>
            <person name="Gilroy R."/>
            <person name="Ravi A."/>
            <person name="Getino M."/>
            <person name="Pursley I."/>
            <person name="Horton D.L."/>
            <person name="Alikhan N.F."/>
            <person name="Baker D."/>
            <person name="Gharbi K."/>
            <person name="Hall N."/>
            <person name="Watson M."/>
            <person name="Adriaenssens E.M."/>
            <person name="Foster-Nyarko E."/>
            <person name="Jarju S."/>
            <person name="Secka A."/>
            <person name="Antonio M."/>
            <person name="Oren A."/>
            <person name="Chaudhuri R.R."/>
            <person name="La Ragione R."/>
            <person name="Hildebrand F."/>
            <person name="Pallen M.J."/>
        </authorList>
    </citation>
    <scope>NUCLEOTIDE SEQUENCE</scope>
    <source>
        <strain evidence="3">ChiSxjej1B13-11762</strain>
    </source>
</reference>
<keyword evidence="1" id="KW-0175">Coiled coil</keyword>
<comment type="caution">
    <text evidence="3">The sequence shown here is derived from an EMBL/GenBank/DDBJ whole genome shotgun (WGS) entry which is preliminary data.</text>
</comment>
<evidence type="ECO:0000313" key="3">
    <source>
        <dbReference type="EMBL" id="HIW82850.1"/>
    </source>
</evidence>